<evidence type="ECO:0000256" key="9">
    <source>
        <dbReference type="ARBA" id="ARBA00025182"/>
    </source>
</evidence>
<evidence type="ECO:0000256" key="6">
    <source>
        <dbReference type="ARBA" id="ARBA00022989"/>
    </source>
</evidence>
<dbReference type="GO" id="GO:0009306">
    <property type="term" value="P:protein secretion"/>
    <property type="evidence" value="ECO:0007669"/>
    <property type="project" value="UniProtKB-UniRule"/>
</dbReference>
<feature type="transmembrane region" description="Helical" evidence="10">
    <location>
        <begin position="58"/>
        <end position="79"/>
    </location>
</feature>
<keyword evidence="6 10" id="KW-1133">Transmembrane helix</keyword>
<protein>
    <recommendedName>
        <fullName evidence="10">Protein-export membrane protein SecG</fullName>
    </recommendedName>
</protein>
<keyword evidence="12" id="KW-1185">Reference proteome</keyword>
<evidence type="ECO:0000313" key="11">
    <source>
        <dbReference type="EMBL" id="MBG0739027.1"/>
    </source>
</evidence>
<evidence type="ECO:0000256" key="2">
    <source>
        <dbReference type="ARBA" id="ARBA00008445"/>
    </source>
</evidence>
<keyword evidence="7 10" id="KW-0811">Translocation</keyword>
<dbReference type="RefSeq" id="WP_196395973.1">
    <property type="nucleotide sequence ID" value="NZ_JADNYM010000006.1"/>
</dbReference>
<dbReference type="GO" id="GO:0015450">
    <property type="term" value="F:protein-transporting ATPase activity"/>
    <property type="evidence" value="ECO:0007669"/>
    <property type="project" value="UniProtKB-UniRule"/>
</dbReference>
<reference evidence="11 12" key="1">
    <citation type="submission" date="2020-11" db="EMBL/GenBank/DDBJ databases">
        <title>Arthrobacter antarcticus sp. nov., isolated from Antarctic Soil.</title>
        <authorList>
            <person name="Li J."/>
        </authorList>
    </citation>
    <scope>NUCLEOTIDE SEQUENCE [LARGE SCALE GENOMIC DNA]</scope>
    <source>
        <strain evidence="11 12">Z1-20</strain>
    </source>
</reference>
<comment type="similarity">
    <text evidence="2 10">Belongs to the SecG family.</text>
</comment>
<evidence type="ECO:0000313" key="12">
    <source>
        <dbReference type="Proteomes" id="UP000655366"/>
    </source>
</evidence>
<evidence type="ECO:0000256" key="8">
    <source>
        <dbReference type="ARBA" id="ARBA00023136"/>
    </source>
</evidence>
<dbReference type="AlphaFoldDB" id="A0A931CI50"/>
<organism evidence="11 12">
    <name type="scientific">Arthrobacter terrae</name>
    <dbReference type="NCBI Taxonomy" id="2935737"/>
    <lineage>
        <taxon>Bacteria</taxon>
        <taxon>Bacillati</taxon>
        <taxon>Actinomycetota</taxon>
        <taxon>Actinomycetes</taxon>
        <taxon>Micrococcales</taxon>
        <taxon>Micrococcaceae</taxon>
        <taxon>Arthrobacter</taxon>
    </lineage>
</organism>
<keyword evidence="8 10" id="KW-0472">Membrane</keyword>
<comment type="caution">
    <text evidence="11">The sequence shown here is derived from an EMBL/GenBank/DDBJ whole genome shotgun (WGS) entry which is preliminary data.</text>
</comment>
<sequence length="82" mass="8411">MTFLTIGLQVLVVALSIIMGAFILLHKASGGGVSGMFGGGMTNSLNSTGVAEKNLTRFTIAASVIWAVAIMGLGIITRFTGH</sequence>
<evidence type="ECO:0000256" key="7">
    <source>
        <dbReference type="ARBA" id="ARBA00023010"/>
    </source>
</evidence>
<evidence type="ECO:0000256" key="4">
    <source>
        <dbReference type="ARBA" id="ARBA00022692"/>
    </source>
</evidence>
<keyword evidence="3 10" id="KW-0813">Transport</keyword>
<name>A0A931CI50_9MICC</name>
<feature type="transmembrane region" description="Helical" evidence="10">
    <location>
        <begin position="6"/>
        <end position="25"/>
    </location>
</feature>
<keyword evidence="10" id="KW-1003">Cell membrane</keyword>
<dbReference type="EMBL" id="JADNYM010000006">
    <property type="protein sequence ID" value="MBG0739027.1"/>
    <property type="molecule type" value="Genomic_DNA"/>
</dbReference>
<dbReference type="Pfam" id="PF03840">
    <property type="entry name" value="SecG"/>
    <property type="match status" value="1"/>
</dbReference>
<evidence type="ECO:0000256" key="10">
    <source>
        <dbReference type="RuleBase" id="RU365087"/>
    </source>
</evidence>
<dbReference type="Proteomes" id="UP000655366">
    <property type="component" value="Unassembled WGS sequence"/>
</dbReference>
<keyword evidence="4 10" id="KW-0812">Transmembrane</keyword>
<dbReference type="InterPro" id="IPR004692">
    <property type="entry name" value="SecG"/>
</dbReference>
<proteinExistence type="inferred from homology"/>
<dbReference type="NCBIfam" id="TIGR00810">
    <property type="entry name" value="secG"/>
    <property type="match status" value="1"/>
</dbReference>
<evidence type="ECO:0000256" key="5">
    <source>
        <dbReference type="ARBA" id="ARBA00022927"/>
    </source>
</evidence>
<dbReference type="GO" id="GO:0005886">
    <property type="term" value="C:plasma membrane"/>
    <property type="evidence" value="ECO:0007669"/>
    <property type="project" value="UniProtKB-SubCell"/>
</dbReference>
<comment type="function">
    <text evidence="9 10">Involved in protein export. Participates in an early event of protein translocation.</text>
</comment>
<keyword evidence="5 10" id="KW-0653">Protein transport</keyword>
<accession>A0A931CI50</accession>
<gene>
    <name evidence="11" type="primary">secG</name>
    <name evidence="11" type="ORF">IV500_06380</name>
</gene>
<evidence type="ECO:0000256" key="1">
    <source>
        <dbReference type="ARBA" id="ARBA00004141"/>
    </source>
</evidence>
<evidence type="ECO:0000256" key="3">
    <source>
        <dbReference type="ARBA" id="ARBA00022448"/>
    </source>
</evidence>
<comment type="subcellular location">
    <subcellularLocation>
        <location evidence="10">Cell membrane</location>
        <topology evidence="10">Multi-pass membrane protein</topology>
    </subcellularLocation>
    <subcellularLocation>
        <location evidence="1">Membrane</location>
        <topology evidence="1">Multi-pass membrane protein</topology>
    </subcellularLocation>
</comment>